<feature type="signal peptide" evidence="2">
    <location>
        <begin position="1"/>
        <end position="22"/>
    </location>
</feature>
<dbReference type="AlphaFoldDB" id="A0A2G8KN12"/>
<evidence type="ECO:0000256" key="1">
    <source>
        <dbReference type="SAM" id="Phobius"/>
    </source>
</evidence>
<keyword evidence="2" id="KW-0732">Signal</keyword>
<sequence>MDLKVANIILLLSFIGPSFVDTLACSKMCSGVSNNGLSCYVQSTGCDVVFPTRVFYVADPGYYWVFMNFTTNLRNSSSNISSELRGRFWYRVEYLIQRYTFRIDYLIRDNHRNQVSAELAFVIRNTSAQDSGFYDVVLKEGSNMNASTVVLRQTYRLFNSHSPSPKPVCSAVDTASLQLDVNADYLLNCTVLGYFYPKIELKIVSSSGESPYQIVNKTKASLLPEMTSEHAYVTYCENTSFTCFVSQNRVTYDQHVDSCTFQMERPKRSTTIPQDTTLSPEDSDTSITMETETSIPRPFNIIIYIMENLQYVLGAAVIMTLCLLLVIAVYCYKVRQRYSPYEQNGTSTQDRSHGYVTIQNPGHGYAAGPHRNELVSMREVHQGRAVDQRASEEIYSLVIK</sequence>
<organism evidence="3 4">
    <name type="scientific">Stichopus japonicus</name>
    <name type="common">Sea cucumber</name>
    <dbReference type="NCBI Taxonomy" id="307972"/>
    <lineage>
        <taxon>Eukaryota</taxon>
        <taxon>Metazoa</taxon>
        <taxon>Echinodermata</taxon>
        <taxon>Eleutherozoa</taxon>
        <taxon>Echinozoa</taxon>
        <taxon>Holothuroidea</taxon>
        <taxon>Aspidochirotacea</taxon>
        <taxon>Aspidochirotida</taxon>
        <taxon>Stichopodidae</taxon>
        <taxon>Apostichopus</taxon>
    </lineage>
</organism>
<protein>
    <submittedName>
        <fullName evidence="3">Uncharacterized protein</fullName>
    </submittedName>
</protein>
<dbReference type="EMBL" id="MRZV01000468">
    <property type="protein sequence ID" value="PIK49393.1"/>
    <property type="molecule type" value="Genomic_DNA"/>
</dbReference>
<gene>
    <name evidence="3" type="ORF">BSL78_13736</name>
</gene>
<keyword evidence="1" id="KW-0812">Transmembrane</keyword>
<keyword evidence="1" id="KW-0472">Membrane</keyword>
<feature type="transmembrane region" description="Helical" evidence="1">
    <location>
        <begin position="311"/>
        <end position="332"/>
    </location>
</feature>
<evidence type="ECO:0000313" key="3">
    <source>
        <dbReference type="EMBL" id="PIK49393.1"/>
    </source>
</evidence>
<keyword evidence="4" id="KW-1185">Reference proteome</keyword>
<reference evidence="3 4" key="1">
    <citation type="journal article" date="2017" name="PLoS Biol.">
        <title>The sea cucumber genome provides insights into morphological evolution and visceral regeneration.</title>
        <authorList>
            <person name="Zhang X."/>
            <person name="Sun L."/>
            <person name="Yuan J."/>
            <person name="Sun Y."/>
            <person name="Gao Y."/>
            <person name="Zhang L."/>
            <person name="Li S."/>
            <person name="Dai H."/>
            <person name="Hamel J.F."/>
            <person name="Liu C."/>
            <person name="Yu Y."/>
            <person name="Liu S."/>
            <person name="Lin W."/>
            <person name="Guo K."/>
            <person name="Jin S."/>
            <person name="Xu P."/>
            <person name="Storey K.B."/>
            <person name="Huan P."/>
            <person name="Zhang T."/>
            <person name="Zhou Y."/>
            <person name="Zhang J."/>
            <person name="Lin C."/>
            <person name="Li X."/>
            <person name="Xing L."/>
            <person name="Huo D."/>
            <person name="Sun M."/>
            <person name="Wang L."/>
            <person name="Mercier A."/>
            <person name="Li F."/>
            <person name="Yang H."/>
            <person name="Xiang J."/>
        </authorList>
    </citation>
    <scope>NUCLEOTIDE SEQUENCE [LARGE SCALE GENOMIC DNA]</scope>
    <source>
        <strain evidence="3">Shaxun</strain>
        <tissue evidence="3">Muscle</tissue>
    </source>
</reference>
<keyword evidence="1" id="KW-1133">Transmembrane helix</keyword>
<dbReference type="Proteomes" id="UP000230750">
    <property type="component" value="Unassembled WGS sequence"/>
</dbReference>
<name>A0A2G8KN12_STIJA</name>
<proteinExistence type="predicted"/>
<accession>A0A2G8KN12</accession>
<evidence type="ECO:0000256" key="2">
    <source>
        <dbReference type="SAM" id="SignalP"/>
    </source>
</evidence>
<feature type="chain" id="PRO_5013748554" evidence="2">
    <location>
        <begin position="23"/>
        <end position="400"/>
    </location>
</feature>
<evidence type="ECO:0000313" key="4">
    <source>
        <dbReference type="Proteomes" id="UP000230750"/>
    </source>
</evidence>
<comment type="caution">
    <text evidence="3">The sequence shown here is derived from an EMBL/GenBank/DDBJ whole genome shotgun (WGS) entry which is preliminary data.</text>
</comment>